<proteinExistence type="predicted"/>
<dbReference type="AlphaFoldDB" id="A0A0E0HBI9"/>
<dbReference type="HOGENOM" id="CLU_3421671_0_0_1"/>
<dbReference type="Proteomes" id="UP000006591">
    <property type="component" value="Chromosome 5"/>
</dbReference>
<keyword evidence="2" id="KW-1185">Reference proteome</keyword>
<reference evidence="1" key="2">
    <citation type="submission" date="2018-04" db="EMBL/GenBank/DDBJ databases">
        <title>OnivRS2 (Oryza nivara Reference Sequence Version 2).</title>
        <authorList>
            <person name="Zhang J."/>
            <person name="Kudrna D."/>
            <person name="Lee S."/>
            <person name="Talag J."/>
            <person name="Rajasekar S."/>
            <person name="Welchert J."/>
            <person name="Hsing Y.-I."/>
            <person name="Wing R.A."/>
        </authorList>
    </citation>
    <scope>NUCLEOTIDE SEQUENCE [LARGE SCALE GENOMIC DNA]</scope>
    <source>
        <strain evidence="1">SL10</strain>
    </source>
</reference>
<organism evidence="1">
    <name type="scientific">Oryza nivara</name>
    <name type="common">Indian wild rice</name>
    <name type="synonym">Oryza sativa f. spontanea</name>
    <dbReference type="NCBI Taxonomy" id="4536"/>
    <lineage>
        <taxon>Eukaryota</taxon>
        <taxon>Viridiplantae</taxon>
        <taxon>Streptophyta</taxon>
        <taxon>Embryophyta</taxon>
        <taxon>Tracheophyta</taxon>
        <taxon>Spermatophyta</taxon>
        <taxon>Magnoliopsida</taxon>
        <taxon>Liliopsida</taxon>
        <taxon>Poales</taxon>
        <taxon>Poaceae</taxon>
        <taxon>BOP clade</taxon>
        <taxon>Oryzoideae</taxon>
        <taxon>Oryzeae</taxon>
        <taxon>Oryzinae</taxon>
        <taxon>Oryza</taxon>
    </lineage>
</organism>
<evidence type="ECO:0000313" key="1">
    <source>
        <dbReference type="EnsemblPlants" id="ONIVA05G09250.1"/>
    </source>
</evidence>
<accession>A0A0E0HBI9</accession>
<evidence type="ECO:0000313" key="2">
    <source>
        <dbReference type="Proteomes" id="UP000006591"/>
    </source>
</evidence>
<dbReference type="Gramene" id="ONIVA05G09250.1">
    <property type="protein sequence ID" value="ONIVA05G09250.1"/>
    <property type="gene ID" value="ONIVA05G09250"/>
</dbReference>
<protein>
    <submittedName>
        <fullName evidence="1">Uncharacterized protein</fullName>
    </submittedName>
</protein>
<name>A0A0E0HBI9_ORYNI</name>
<dbReference type="EnsemblPlants" id="ONIVA05G09250.1">
    <property type="protein sequence ID" value="ONIVA05G09250.1"/>
    <property type="gene ID" value="ONIVA05G09250"/>
</dbReference>
<sequence>MKMSGVLGDFVDVLHDLHGEEKMR</sequence>
<reference evidence="1" key="1">
    <citation type="submission" date="2015-04" db="UniProtKB">
        <authorList>
            <consortium name="EnsemblPlants"/>
        </authorList>
    </citation>
    <scope>IDENTIFICATION</scope>
    <source>
        <strain evidence="1">SL10</strain>
    </source>
</reference>